<dbReference type="AlphaFoldDB" id="G2WXF7"/>
<organism evidence="2 3">
    <name type="scientific">Verticillium dahliae (strain VdLs.17 / ATCC MYA-4575 / FGSC 10137)</name>
    <name type="common">Verticillium wilt</name>
    <dbReference type="NCBI Taxonomy" id="498257"/>
    <lineage>
        <taxon>Eukaryota</taxon>
        <taxon>Fungi</taxon>
        <taxon>Dikarya</taxon>
        <taxon>Ascomycota</taxon>
        <taxon>Pezizomycotina</taxon>
        <taxon>Sordariomycetes</taxon>
        <taxon>Hypocreomycetidae</taxon>
        <taxon>Glomerellales</taxon>
        <taxon>Plectosphaerellaceae</taxon>
        <taxon>Verticillium</taxon>
    </lineage>
</organism>
<dbReference type="EMBL" id="DS572698">
    <property type="protein sequence ID" value="EGY21412.1"/>
    <property type="molecule type" value="Genomic_DNA"/>
</dbReference>
<dbReference type="Proteomes" id="UP000001611">
    <property type="component" value="Chromosome 3"/>
</dbReference>
<accession>G2WXF7</accession>
<feature type="region of interest" description="Disordered" evidence="1">
    <location>
        <begin position="27"/>
        <end position="46"/>
    </location>
</feature>
<protein>
    <submittedName>
        <fullName evidence="2">Uncharacterized protein</fullName>
    </submittedName>
</protein>
<dbReference type="GeneID" id="20704399"/>
<evidence type="ECO:0000313" key="3">
    <source>
        <dbReference type="Proteomes" id="UP000001611"/>
    </source>
</evidence>
<evidence type="ECO:0000256" key="1">
    <source>
        <dbReference type="SAM" id="MobiDB-lite"/>
    </source>
</evidence>
<keyword evidence="3" id="KW-1185">Reference proteome</keyword>
<dbReference type="RefSeq" id="XP_009651884.1">
    <property type="nucleotide sequence ID" value="XM_009653589.1"/>
</dbReference>
<dbReference type="eggNOG" id="ENOG502RP7A">
    <property type="taxonomic scope" value="Eukaryota"/>
</dbReference>
<dbReference type="InParanoid" id="G2WXF7"/>
<evidence type="ECO:0000313" key="2">
    <source>
        <dbReference type="EMBL" id="EGY21412.1"/>
    </source>
</evidence>
<dbReference type="KEGG" id="vda:VDAG_02936"/>
<sequence length="70" mass="7415">MASPSVAGAPSLSRRQRLSKELAFVCRSSSERHGHRPSLAEADWTGAPPSALSQVVVTKLRSANQGGLKM</sequence>
<name>G2WXF7_VERDV</name>
<gene>
    <name evidence="2" type="ORF">VDAG_02936</name>
</gene>
<proteinExistence type="predicted"/>
<reference evidence="2 3" key="1">
    <citation type="submission" date="2008-03" db="EMBL/GenBank/DDBJ databases">
        <title>The Genome Sequence of Verticillium dahliae VdLs.17.</title>
        <authorList>
            <consortium name="The Broad Institute Genome Sequencing Platform"/>
            <person name="Ma L.-J.J."/>
            <person name="Klosterman S.J."/>
            <person name="Subbarao K."/>
            <person name="Dobinson K."/>
            <person name="Veronese P."/>
            <person name="Kang S."/>
            <person name="Gold S.E."/>
            <person name="Young S."/>
            <person name="Jaffe D."/>
            <person name="Gnerre S."/>
            <person name="Berlin A."/>
            <person name="Heiman D."/>
            <person name="Hepburn T."/>
            <person name="Sykes S."/>
            <person name="Alvarado L."/>
            <person name="Kodira C.D."/>
            <person name="Lander E."/>
            <person name="Galagan J."/>
            <person name="Nusbaum C."/>
            <person name="Birren B."/>
        </authorList>
    </citation>
    <scope>NUCLEOTIDE SEQUENCE [LARGE SCALE GENOMIC DNA]</scope>
    <source>
        <strain evidence="3">VdLs.17 / ATCC MYA-4575 / FGSC 10137</strain>
    </source>
</reference>
<dbReference type="HOGENOM" id="CLU_2764979_0_0_1"/>